<dbReference type="Proteomes" id="UP000440578">
    <property type="component" value="Unassembled WGS sequence"/>
</dbReference>
<comment type="caution">
    <text evidence="2">The sequence shown here is derived from an EMBL/GenBank/DDBJ whole genome shotgun (WGS) entry which is preliminary data.</text>
</comment>
<dbReference type="Gene3D" id="3.20.20.80">
    <property type="entry name" value="Glycosidases"/>
    <property type="match status" value="1"/>
</dbReference>
<feature type="domain" description="GH18" evidence="1">
    <location>
        <begin position="1"/>
        <end position="213"/>
    </location>
</feature>
<dbReference type="GO" id="GO:0008061">
    <property type="term" value="F:chitin binding"/>
    <property type="evidence" value="ECO:0007669"/>
    <property type="project" value="InterPro"/>
</dbReference>
<dbReference type="OrthoDB" id="73875at2759"/>
<evidence type="ECO:0000313" key="3">
    <source>
        <dbReference type="Proteomes" id="UP000440578"/>
    </source>
</evidence>
<keyword evidence="3" id="KW-1185">Reference proteome</keyword>
<dbReference type="EMBL" id="VIIS01002062">
    <property type="protein sequence ID" value="KAF0289103.1"/>
    <property type="molecule type" value="Genomic_DNA"/>
</dbReference>
<dbReference type="Pfam" id="PF00704">
    <property type="entry name" value="Glyco_hydro_18"/>
    <property type="match status" value="1"/>
</dbReference>
<dbReference type="InterPro" id="IPR011583">
    <property type="entry name" value="Chitinase_II/V-like_cat"/>
</dbReference>
<accession>A0A6A4V5U2</accession>
<dbReference type="Gene3D" id="3.10.50.10">
    <property type="match status" value="1"/>
</dbReference>
<dbReference type="InterPro" id="IPR017853">
    <property type="entry name" value="GH"/>
</dbReference>
<organism evidence="2 3">
    <name type="scientific">Amphibalanus amphitrite</name>
    <name type="common">Striped barnacle</name>
    <name type="synonym">Balanus amphitrite</name>
    <dbReference type="NCBI Taxonomy" id="1232801"/>
    <lineage>
        <taxon>Eukaryota</taxon>
        <taxon>Metazoa</taxon>
        <taxon>Ecdysozoa</taxon>
        <taxon>Arthropoda</taxon>
        <taxon>Crustacea</taxon>
        <taxon>Multicrustacea</taxon>
        <taxon>Cirripedia</taxon>
        <taxon>Thoracica</taxon>
        <taxon>Thoracicalcarea</taxon>
        <taxon>Balanomorpha</taxon>
        <taxon>Balanoidea</taxon>
        <taxon>Balanidae</taxon>
        <taxon>Amphibalaninae</taxon>
        <taxon>Amphibalanus</taxon>
    </lineage>
</organism>
<dbReference type="SUPFAM" id="SSF51445">
    <property type="entry name" value="(Trans)glycosidases"/>
    <property type="match status" value="1"/>
</dbReference>
<dbReference type="SUPFAM" id="SSF54556">
    <property type="entry name" value="Chitinase insertion domain"/>
    <property type="match status" value="1"/>
</dbReference>
<dbReference type="GO" id="GO:0004568">
    <property type="term" value="F:chitinase activity"/>
    <property type="evidence" value="ECO:0007669"/>
    <property type="project" value="TreeGrafter"/>
</dbReference>
<dbReference type="AlphaFoldDB" id="A0A6A4V5U2"/>
<dbReference type="InterPro" id="IPR029070">
    <property type="entry name" value="Chitinase_insertion_sf"/>
</dbReference>
<dbReference type="PANTHER" id="PTHR11177:SF360">
    <property type="entry name" value="CHITINASE 4-RELATED"/>
    <property type="match status" value="1"/>
</dbReference>
<protein>
    <submittedName>
        <fullName evidence="2">Putative chitinase 10</fullName>
    </submittedName>
</protein>
<name>A0A6A4V5U2_AMPAM</name>
<dbReference type="GO" id="GO:0005975">
    <property type="term" value="P:carbohydrate metabolic process"/>
    <property type="evidence" value="ECO:0007669"/>
    <property type="project" value="InterPro"/>
</dbReference>
<dbReference type="SMART" id="SM00636">
    <property type="entry name" value="Glyco_18"/>
    <property type="match status" value="1"/>
</dbReference>
<reference evidence="2 3" key="1">
    <citation type="submission" date="2019-07" db="EMBL/GenBank/DDBJ databases">
        <title>Draft genome assembly of a fouling barnacle, Amphibalanus amphitrite (Darwin, 1854): The first reference genome for Thecostraca.</title>
        <authorList>
            <person name="Kim W."/>
        </authorList>
    </citation>
    <scope>NUCLEOTIDE SEQUENCE [LARGE SCALE GENOMIC DNA]</scope>
    <source>
        <strain evidence="2">SNU_AA5</strain>
        <tissue evidence="2">Soma without cirri and trophi</tissue>
    </source>
</reference>
<evidence type="ECO:0000259" key="1">
    <source>
        <dbReference type="PROSITE" id="PS51910"/>
    </source>
</evidence>
<evidence type="ECO:0000313" key="2">
    <source>
        <dbReference type="EMBL" id="KAF0289103.1"/>
    </source>
</evidence>
<dbReference type="InterPro" id="IPR050314">
    <property type="entry name" value="Glycosyl_Hydrlase_18"/>
</dbReference>
<dbReference type="PROSITE" id="PS51910">
    <property type="entry name" value="GH18_2"/>
    <property type="match status" value="1"/>
</dbReference>
<proteinExistence type="predicted"/>
<dbReference type="GO" id="GO:0006032">
    <property type="term" value="P:chitin catabolic process"/>
    <property type="evidence" value="ECO:0007669"/>
    <property type="project" value="TreeGrafter"/>
</dbReference>
<dbReference type="InterPro" id="IPR001223">
    <property type="entry name" value="Glyco_hydro18_cat"/>
</dbReference>
<dbReference type="GO" id="GO:0005576">
    <property type="term" value="C:extracellular region"/>
    <property type="evidence" value="ECO:0007669"/>
    <property type="project" value="TreeGrafter"/>
</dbReference>
<sequence length="220" mass="25018">MSSCSFRLRPPQENFVLLLKDLSEALRPRGLLLSAALSPGRQNIEPAYDLDEMVKYLDFMNVMNYDYHGDWDPFIGHNAPMFLTQKDVEHGEPFQWFSLNYTMNYYLGRGVPSSQLMMGFPLYGRGFKLQDPSKHAPYDPSNGPMDGCPYSEEPGFCGYNENNMFNDRWELDYLKSIGVGGAMLWSIDTDDFRGLCGPKYAIANLIWSELNGAADSEGRE</sequence>
<dbReference type="PANTHER" id="PTHR11177">
    <property type="entry name" value="CHITINASE"/>
    <property type="match status" value="1"/>
</dbReference>
<gene>
    <name evidence="2" type="primary">Cht10_1</name>
    <name evidence="2" type="ORF">FJT64_012614</name>
</gene>